<name>A0A7U2IB50_PHANO</name>
<dbReference type="KEGG" id="pno:SNOG_13516"/>
<dbReference type="AlphaFoldDB" id="A0A7U2IB50"/>
<gene>
    <name evidence="1" type="ORF">JI435_135160</name>
</gene>
<sequence length="279" mass="31932">MAPAFPYTNYANASAGEPITYCVGPKSTSTRFDIHQLLLCTSSPLFNEPSGVPKIITRPLYLPTIDPTIFRLICVWLYEGIPPAAETPNDLLILMKIWVALSKLGIWEKQNTIMRLGMALMQPREFTCGIETVRWVYENTAPGSKLRGYVVAIFCQRGAEITKEMFSPRIEKLGIFRDAVKFFKILNRVRAGNPRGVDGYGFHASEDVLYMWDVNDPSRVVATVVVDLEEVDYSRIRYPLPSFLVWGDRWEDLPDKFFFIHKNEGLKEGKEVLKQLRRM</sequence>
<dbReference type="OrthoDB" id="194443at2759"/>
<dbReference type="OMA" id="SICEIET"/>
<dbReference type="VEuPathDB" id="FungiDB:JI435_135160"/>
<organism evidence="1 2">
    <name type="scientific">Phaeosphaeria nodorum (strain SN15 / ATCC MYA-4574 / FGSC 10173)</name>
    <name type="common">Glume blotch fungus</name>
    <name type="synonym">Parastagonospora nodorum</name>
    <dbReference type="NCBI Taxonomy" id="321614"/>
    <lineage>
        <taxon>Eukaryota</taxon>
        <taxon>Fungi</taxon>
        <taxon>Dikarya</taxon>
        <taxon>Ascomycota</taxon>
        <taxon>Pezizomycotina</taxon>
        <taxon>Dothideomycetes</taxon>
        <taxon>Pleosporomycetidae</taxon>
        <taxon>Pleosporales</taxon>
        <taxon>Pleosporineae</taxon>
        <taxon>Phaeosphaeriaceae</taxon>
        <taxon>Parastagonospora</taxon>
    </lineage>
</organism>
<reference evidence="2" key="1">
    <citation type="journal article" date="2021" name="BMC Genomics">
        <title>Chromosome-level genome assembly and manually-curated proteome of model necrotroph Parastagonospora nodorum Sn15 reveals a genome-wide trove of candidate effector homologs, and redundancy of virulence-related functions within an accessory chromosome.</title>
        <authorList>
            <person name="Bertazzoni S."/>
            <person name="Jones D.A.B."/>
            <person name="Phan H.T."/>
            <person name="Tan K.-C."/>
            <person name="Hane J.K."/>
        </authorList>
    </citation>
    <scope>NUCLEOTIDE SEQUENCE [LARGE SCALE GENOMIC DNA]</scope>
    <source>
        <strain evidence="2">SN15 / ATCC MYA-4574 / FGSC 10173)</strain>
    </source>
</reference>
<keyword evidence="2" id="KW-1185">Reference proteome</keyword>
<dbReference type="Proteomes" id="UP000663193">
    <property type="component" value="Chromosome 21"/>
</dbReference>
<evidence type="ECO:0008006" key="3">
    <source>
        <dbReference type="Google" id="ProtNLM"/>
    </source>
</evidence>
<evidence type="ECO:0000313" key="1">
    <source>
        <dbReference type="EMBL" id="QRD06612.1"/>
    </source>
</evidence>
<proteinExistence type="predicted"/>
<protein>
    <recommendedName>
        <fullName evidence="3">BTB domain-containing protein</fullName>
    </recommendedName>
</protein>
<dbReference type="RefSeq" id="XP_001803724.1">
    <property type="nucleotide sequence ID" value="XM_001803672.1"/>
</dbReference>
<accession>A0A7U2IB50</accession>
<evidence type="ECO:0000313" key="2">
    <source>
        <dbReference type="Proteomes" id="UP000663193"/>
    </source>
</evidence>
<dbReference type="EMBL" id="CP069043">
    <property type="protein sequence ID" value="QRD06612.1"/>
    <property type="molecule type" value="Genomic_DNA"/>
</dbReference>